<organism evidence="2 3">
    <name type="scientific">Priestia taiwanensis</name>
    <dbReference type="NCBI Taxonomy" id="1347902"/>
    <lineage>
        <taxon>Bacteria</taxon>
        <taxon>Bacillati</taxon>
        <taxon>Bacillota</taxon>
        <taxon>Bacilli</taxon>
        <taxon>Bacillales</taxon>
        <taxon>Bacillaceae</taxon>
        <taxon>Priestia</taxon>
    </lineage>
</organism>
<evidence type="ECO:0000313" key="2">
    <source>
        <dbReference type="EMBL" id="GGE57070.1"/>
    </source>
</evidence>
<keyword evidence="3" id="KW-1185">Reference proteome</keyword>
<gene>
    <name evidence="2" type="ORF">GCM10007140_04240</name>
</gene>
<name>A0A917AKE5_9BACI</name>
<dbReference type="AlphaFoldDB" id="A0A917AKE5"/>
<protein>
    <recommendedName>
        <fullName evidence="1">Methyltransferase domain-containing protein</fullName>
    </recommendedName>
</protein>
<sequence length="260" mass="29104">MNLLNPTVHKDWLLPHSKEWYAQLGTLYGEYSYTWASTLTEPNGETIFDEEVFNAASDKVVLDMGCGHGAFTLQCGTVAKEVVGFDVTDGFVLTGNASRKKNVRFVQGDSKKVLPFAPEIFDMAYVRKGPTSAYLLLSGVVKKGGSVLGLHPGDKGGIELPSLFPNLYDPHPEGALVLDRLKERLARSKFEHVEIEVVNSEEWLRAPVDVLKLRCFGQHPSIYNMLVEENLEEVTNVFEKYRTERGLCVTFSRYIVRATV</sequence>
<dbReference type="InterPro" id="IPR029063">
    <property type="entry name" value="SAM-dependent_MTases_sf"/>
</dbReference>
<dbReference type="Gene3D" id="3.40.50.150">
    <property type="entry name" value="Vaccinia Virus protein VP39"/>
    <property type="match status" value="1"/>
</dbReference>
<dbReference type="CDD" id="cd02440">
    <property type="entry name" value="AdoMet_MTases"/>
    <property type="match status" value="1"/>
</dbReference>
<comment type="caution">
    <text evidence="2">The sequence shown here is derived from an EMBL/GenBank/DDBJ whole genome shotgun (WGS) entry which is preliminary data.</text>
</comment>
<dbReference type="Proteomes" id="UP000605259">
    <property type="component" value="Unassembled WGS sequence"/>
</dbReference>
<evidence type="ECO:0000259" key="1">
    <source>
        <dbReference type="Pfam" id="PF13649"/>
    </source>
</evidence>
<accession>A0A917AKE5</accession>
<feature type="domain" description="Methyltransferase" evidence="1">
    <location>
        <begin position="61"/>
        <end position="126"/>
    </location>
</feature>
<evidence type="ECO:0000313" key="3">
    <source>
        <dbReference type="Proteomes" id="UP000605259"/>
    </source>
</evidence>
<reference evidence="2" key="2">
    <citation type="submission" date="2020-09" db="EMBL/GenBank/DDBJ databases">
        <authorList>
            <person name="Sun Q."/>
            <person name="Zhou Y."/>
        </authorList>
    </citation>
    <scope>NUCLEOTIDE SEQUENCE</scope>
    <source>
        <strain evidence="2">CGMCC 1.12698</strain>
    </source>
</reference>
<dbReference type="SUPFAM" id="SSF53335">
    <property type="entry name" value="S-adenosyl-L-methionine-dependent methyltransferases"/>
    <property type="match status" value="1"/>
</dbReference>
<reference evidence="2" key="1">
    <citation type="journal article" date="2014" name="Int. J. Syst. Evol. Microbiol.">
        <title>Complete genome sequence of Corynebacterium casei LMG S-19264T (=DSM 44701T), isolated from a smear-ripened cheese.</title>
        <authorList>
            <consortium name="US DOE Joint Genome Institute (JGI-PGF)"/>
            <person name="Walter F."/>
            <person name="Albersmeier A."/>
            <person name="Kalinowski J."/>
            <person name="Ruckert C."/>
        </authorList>
    </citation>
    <scope>NUCLEOTIDE SEQUENCE</scope>
    <source>
        <strain evidence="2">CGMCC 1.12698</strain>
    </source>
</reference>
<dbReference type="InterPro" id="IPR041698">
    <property type="entry name" value="Methyltransf_25"/>
</dbReference>
<proteinExistence type="predicted"/>
<dbReference type="Pfam" id="PF13649">
    <property type="entry name" value="Methyltransf_25"/>
    <property type="match status" value="1"/>
</dbReference>
<dbReference type="RefSeq" id="WP_188386797.1">
    <property type="nucleotide sequence ID" value="NZ_BMFK01000001.1"/>
</dbReference>
<dbReference type="EMBL" id="BMFK01000001">
    <property type="protein sequence ID" value="GGE57070.1"/>
    <property type="molecule type" value="Genomic_DNA"/>
</dbReference>